<reference evidence="2" key="1">
    <citation type="submission" date="2018-05" db="EMBL/GenBank/DDBJ databases">
        <title>Draft genome sequence of Stemphylium lycopersici strain CIDEFI 213.</title>
        <authorList>
            <person name="Medina R."/>
            <person name="Franco M.E.E."/>
            <person name="Lucentini C.G."/>
            <person name="Saparrat M.C.N."/>
            <person name="Balatti P.A."/>
        </authorList>
    </citation>
    <scope>NUCLEOTIDE SEQUENCE [LARGE SCALE GENOMIC DNA]</scope>
    <source>
        <strain evidence="2">CIDEFI 213</strain>
    </source>
</reference>
<accession>A0A364NGI6</accession>
<sequence length="108" mass="11543">MCPVQAVAGSASAVWCRRQLVVMVPSTSYTRCAPLRDAPRALTIALKAYLTEWCDPPLPSTSTSYERANIAKCTPSSPVHSPLSPLGIAAEGHPTCHARTMPARLVAR</sequence>
<comment type="caution">
    <text evidence="1">The sequence shown here is derived from an EMBL/GenBank/DDBJ whole genome shotgun (WGS) entry which is preliminary data.</text>
</comment>
<evidence type="ECO:0000313" key="2">
    <source>
        <dbReference type="Proteomes" id="UP000249619"/>
    </source>
</evidence>
<protein>
    <submittedName>
        <fullName evidence="1">Uncharacterized protein</fullName>
    </submittedName>
</protein>
<organism evidence="1 2">
    <name type="scientific">Stemphylium lycopersici</name>
    <name type="common">Tomato gray leaf spot disease fungus</name>
    <name type="synonym">Thyrospora lycopersici</name>
    <dbReference type="NCBI Taxonomy" id="183478"/>
    <lineage>
        <taxon>Eukaryota</taxon>
        <taxon>Fungi</taxon>
        <taxon>Dikarya</taxon>
        <taxon>Ascomycota</taxon>
        <taxon>Pezizomycotina</taxon>
        <taxon>Dothideomycetes</taxon>
        <taxon>Pleosporomycetidae</taxon>
        <taxon>Pleosporales</taxon>
        <taxon>Pleosporineae</taxon>
        <taxon>Pleosporaceae</taxon>
        <taxon>Stemphylium</taxon>
    </lineage>
</organism>
<name>A0A364NGI6_STELY</name>
<keyword evidence="2" id="KW-1185">Reference proteome</keyword>
<proteinExistence type="predicted"/>
<dbReference type="AlphaFoldDB" id="A0A364NGI6"/>
<dbReference type="EMBL" id="QGDH01000003">
    <property type="protein sequence ID" value="RAR16408.1"/>
    <property type="molecule type" value="Genomic_DNA"/>
</dbReference>
<gene>
    <name evidence="1" type="ORF">DDE83_000281</name>
</gene>
<evidence type="ECO:0000313" key="1">
    <source>
        <dbReference type="EMBL" id="RAR16408.1"/>
    </source>
</evidence>
<dbReference type="Proteomes" id="UP000249619">
    <property type="component" value="Unassembled WGS sequence"/>
</dbReference>